<evidence type="ECO:0000259" key="6">
    <source>
        <dbReference type="Pfam" id="PF09864"/>
    </source>
</evidence>
<name>A0A094JF37_9GAMM</name>
<reference evidence="7 8" key="1">
    <citation type="submission" date="2014-06" db="EMBL/GenBank/DDBJ databases">
        <title>Shewanella sp. YQH10.</title>
        <authorList>
            <person name="Liu Y."/>
            <person name="Zeng R."/>
        </authorList>
    </citation>
    <scope>NUCLEOTIDE SEQUENCE [LARGE SCALE GENOMIC DNA]</scope>
    <source>
        <strain evidence="7 8">YQH10</strain>
    </source>
</reference>
<feature type="chain" id="PRO_5001899281" description="C-type lysozyme inhibitor domain-containing protein" evidence="5">
    <location>
        <begin position="22"/>
        <end position="102"/>
    </location>
</feature>
<feature type="signal peptide" evidence="5">
    <location>
        <begin position="1"/>
        <end position="21"/>
    </location>
</feature>
<keyword evidence="3" id="KW-0564">Palmitate</keyword>
<feature type="domain" description="C-type lysozyme inhibitor" evidence="6">
    <location>
        <begin position="31"/>
        <end position="89"/>
    </location>
</feature>
<dbReference type="eggNOG" id="COG3895">
    <property type="taxonomic scope" value="Bacteria"/>
</dbReference>
<evidence type="ECO:0000256" key="4">
    <source>
        <dbReference type="ARBA" id="ARBA00023288"/>
    </source>
</evidence>
<dbReference type="Proteomes" id="UP000029264">
    <property type="component" value="Unassembled WGS sequence"/>
</dbReference>
<evidence type="ECO:0000256" key="3">
    <source>
        <dbReference type="ARBA" id="ARBA00023139"/>
    </source>
</evidence>
<dbReference type="SUPFAM" id="SSF141488">
    <property type="entry name" value="YdhA-like"/>
    <property type="match status" value="1"/>
</dbReference>
<keyword evidence="8" id="KW-1185">Reference proteome</keyword>
<dbReference type="InterPro" id="IPR036328">
    <property type="entry name" value="MliC_sf"/>
</dbReference>
<accession>A0A094JF37</accession>
<organism evidence="7 8">
    <name type="scientific">Shewanella mangrovi</name>
    <dbReference type="NCBI Taxonomy" id="1515746"/>
    <lineage>
        <taxon>Bacteria</taxon>
        <taxon>Pseudomonadati</taxon>
        <taxon>Pseudomonadota</taxon>
        <taxon>Gammaproteobacteria</taxon>
        <taxon>Alteromonadales</taxon>
        <taxon>Shewanellaceae</taxon>
        <taxon>Shewanella</taxon>
    </lineage>
</organism>
<keyword evidence="1 5" id="KW-0732">Signal</keyword>
<dbReference type="STRING" id="1515746.HR45_15280"/>
<sequence>MLFTLLLLPLLSLTSACQQLAPMRENPAVHFVCKNGQSLDVRFDNQQQKAVIRYQNKTITLPQQPSGSGFRYADAAHEIRGKGNALTVSLTPDQQIQCVAYP</sequence>
<evidence type="ECO:0000256" key="2">
    <source>
        <dbReference type="ARBA" id="ARBA00023136"/>
    </source>
</evidence>
<evidence type="ECO:0000313" key="7">
    <source>
        <dbReference type="EMBL" id="KFZ36654.1"/>
    </source>
</evidence>
<dbReference type="EMBL" id="JPEO01000015">
    <property type="protein sequence ID" value="KFZ36654.1"/>
    <property type="molecule type" value="Genomic_DNA"/>
</dbReference>
<dbReference type="Gene3D" id="2.40.128.200">
    <property type="match status" value="1"/>
</dbReference>
<evidence type="ECO:0000256" key="5">
    <source>
        <dbReference type="SAM" id="SignalP"/>
    </source>
</evidence>
<evidence type="ECO:0000313" key="8">
    <source>
        <dbReference type="Proteomes" id="UP000029264"/>
    </source>
</evidence>
<proteinExistence type="predicted"/>
<protein>
    <recommendedName>
        <fullName evidence="6">C-type lysozyme inhibitor domain-containing protein</fullName>
    </recommendedName>
</protein>
<keyword evidence="2" id="KW-0472">Membrane</keyword>
<dbReference type="Pfam" id="PF09864">
    <property type="entry name" value="MliC"/>
    <property type="match status" value="1"/>
</dbReference>
<comment type="caution">
    <text evidence="7">The sequence shown here is derived from an EMBL/GenBank/DDBJ whole genome shotgun (WGS) entry which is preliminary data.</text>
</comment>
<dbReference type="InterPro" id="IPR018660">
    <property type="entry name" value="MliC"/>
</dbReference>
<gene>
    <name evidence="7" type="ORF">HR45_15280</name>
</gene>
<keyword evidence="4" id="KW-0449">Lipoprotein</keyword>
<dbReference type="AlphaFoldDB" id="A0A094JF37"/>
<evidence type="ECO:0000256" key="1">
    <source>
        <dbReference type="ARBA" id="ARBA00022729"/>
    </source>
</evidence>